<feature type="compositionally biased region" description="Low complexity" evidence="1">
    <location>
        <begin position="89"/>
        <end position="99"/>
    </location>
</feature>
<keyword evidence="3" id="KW-1185">Reference proteome</keyword>
<evidence type="ECO:0000256" key="1">
    <source>
        <dbReference type="SAM" id="MobiDB-lite"/>
    </source>
</evidence>
<feature type="region of interest" description="Disordered" evidence="1">
    <location>
        <begin position="17"/>
        <end position="54"/>
    </location>
</feature>
<dbReference type="AlphaFoldDB" id="A0A5J9UKI5"/>
<dbReference type="Proteomes" id="UP000324897">
    <property type="component" value="Chromosome 2"/>
</dbReference>
<reference evidence="2 3" key="1">
    <citation type="journal article" date="2019" name="Sci. Rep.">
        <title>A high-quality genome of Eragrostis curvula grass provides insights into Poaceae evolution and supports new strategies to enhance forage quality.</title>
        <authorList>
            <person name="Carballo J."/>
            <person name="Santos B.A.C.M."/>
            <person name="Zappacosta D."/>
            <person name="Garbus I."/>
            <person name="Selva J.P."/>
            <person name="Gallo C.A."/>
            <person name="Diaz A."/>
            <person name="Albertini E."/>
            <person name="Caccamo M."/>
            <person name="Echenique V."/>
        </authorList>
    </citation>
    <scope>NUCLEOTIDE SEQUENCE [LARGE SCALE GENOMIC DNA]</scope>
    <source>
        <strain evidence="3">cv. Victoria</strain>
        <tissue evidence="2">Leaf</tissue>
    </source>
</reference>
<evidence type="ECO:0000313" key="3">
    <source>
        <dbReference type="Proteomes" id="UP000324897"/>
    </source>
</evidence>
<dbReference type="Gramene" id="TVU23777">
    <property type="protein sequence ID" value="TVU23777"/>
    <property type="gene ID" value="EJB05_26159"/>
</dbReference>
<evidence type="ECO:0000313" key="2">
    <source>
        <dbReference type="EMBL" id="TVU23777.1"/>
    </source>
</evidence>
<feature type="non-terminal residue" evidence="2">
    <location>
        <position position="1"/>
    </location>
</feature>
<comment type="caution">
    <text evidence="2">The sequence shown here is derived from an EMBL/GenBank/DDBJ whole genome shotgun (WGS) entry which is preliminary data.</text>
</comment>
<sequence length="117" mass="12173">MPVNTFRDTSSCSSFVSSEICSGSAPTSAFPLMSTTDKATGDRGEPGFTSLDHGEESRLLVGGQEFIAEPQPPDLRHRIPPPPLPAAPAPARGADPVGASNSLSDESPKASIRAARR</sequence>
<name>A0A5J9UKI5_9POAL</name>
<feature type="region of interest" description="Disordered" evidence="1">
    <location>
        <begin position="69"/>
        <end position="117"/>
    </location>
</feature>
<organism evidence="2 3">
    <name type="scientific">Eragrostis curvula</name>
    <name type="common">weeping love grass</name>
    <dbReference type="NCBI Taxonomy" id="38414"/>
    <lineage>
        <taxon>Eukaryota</taxon>
        <taxon>Viridiplantae</taxon>
        <taxon>Streptophyta</taxon>
        <taxon>Embryophyta</taxon>
        <taxon>Tracheophyta</taxon>
        <taxon>Spermatophyta</taxon>
        <taxon>Magnoliopsida</taxon>
        <taxon>Liliopsida</taxon>
        <taxon>Poales</taxon>
        <taxon>Poaceae</taxon>
        <taxon>PACMAD clade</taxon>
        <taxon>Chloridoideae</taxon>
        <taxon>Eragrostideae</taxon>
        <taxon>Eragrostidinae</taxon>
        <taxon>Eragrostis</taxon>
    </lineage>
</organism>
<accession>A0A5J9UKI5</accession>
<protein>
    <submittedName>
        <fullName evidence="2">Uncharacterized protein</fullName>
    </submittedName>
</protein>
<dbReference type="EMBL" id="RWGY01000013">
    <property type="protein sequence ID" value="TVU23777.1"/>
    <property type="molecule type" value="Genomic_DNA"/>
</dbReference>
<proteinExistence type="predicted"/>
<gene>
    <name evidence="2" type="ORF">EJB05_26159</name>
</gene>